<evidence type="ECO:0000256" key="7">
    <source>
        <dbReference type="ARBA" id="ARBA00022723"/>
    </source>
</evidence>
<comment type="subunit">
    <text evidence="3">Part of an enzyme complex containing four subunits: a flavoprotein, an iron-sulfur, cytochrome b-556, and a hydrophobic anchor protein.</text>
</comment>
<comment type="cofactor">
    <cofactor evidence="13">
        <name>[4Fe-4S] cluster</name>
        <dbReference type="ChEBI" id="CHEBI:49883"/>
    </cofactor>
    <text evidence="13">Binds 1 [4Fe-4S] cluster.</text>
</comment>
<evidence type="ECO:0000313" key="16">
    <source>
        <dbReference type="EMBL" id="TKW60615.1"/>
    </source>
</evidence>
<dbReference type="GO" id="GO:0009055">
    <property type="term" value="F:electron transfer activity"/>
    <property type="evidence" value="ECO:0007669"/>
    <property type="project" value="InterPro"/>
</dbReference>
<keyword evidence="6 13" id="KW-0001">2Fe-2S</keyword>
<dbReference type="AlphaFoldDB" id="A0A6N4QZ47"/>
<comment type="similarity">
    <text evidence="2 13">Belongs to the succinate dehydrogenase/fumarate reductase iron-sulfur protein family.</text>
</comment>
<evidence type="ECO:0000256" key="5">
    <source>
        <dbReference type="ARBA" id="ARBA00022532"/>
    </source>
</evidence>
<evidence type="ECO:0000256" key="1">
    <source>
        <dbReference type="ARBA" id="ARBA00004894"/>
    </source>
</evidence>
<sequence length="344" mass="37898">MMDQQLKVTFRILRGTIINDKLVQKTQDFEVPFDARTTVLSALEWIKGEIDGTLTFRRSCRASICGSCGMYINGRTRLACKTKVTDLLDGNAFKNIAAAKVEGVIEVGPQRNQPVLKDLVVDITPFYEKVKTIDPFVQEGPEQERQVSKDSFSQVNMVSNCIMCGNCYSDCTAMVENPNFFGPAALAKAYRFVADPREGHKTERLKELSEKDGIWDCTRCGMCIDACPKGVAPMEAIVKLRTLAMEAGMTHTIGARKSMSVKGEIETWGIVNEPFMLLAALGPVGMLGQVGNALNLAKKGKIPNPLPFGHRPEKMDQIKAIYKELRENPIDVKTRSEDSGPGAG</sequence>
<protein>
    <recommendedName>
        <fullName evidence="13">Fumarate reductase iron-sulfur subunit</fullName>
        <ecNumber evidence="13">1.3.5.1</ecNumber>
    </recommendedName>
</protein>
<evidence type="ECO:0000256" key="13">
    <source>
        <dbReference type="RuleBase" id="RU361237"/>
    </source>
</evidence>
<evidence type="ECO:0000313" key="17">
    <source>
        <dbReference type="Proteomes" id="UP000320948"/>
    </source>
</evidence>
<dbReference type="PROSITE" id="PS51379">
    <property type="entry name" value="4FE4S_FER_2"/>
    <property type="match status" value="1"/>
</dbReference>
<feature type="domain" description="2Fe-2S ferredoxin-type" evidence="14">
    <location>
        <begin position="6"/>
        <end position="99"/>
    </location>
</feature>
<dbReference type="InterPro" id="IPR036010">
    <property type="entry name" value="2Fe-2S_ferredoxin-like_sf"/>
</dbReference>
<evidence type="ECO:0000256" key="12">
    <source>
        <dbReference type="ARBA" id="ARBA00066269"/>
    </source>
</evidence>
<dbReference type="GO" id="GO:0006099">
    <property type="term" value="P:tricarboxylic acid cycle"/>
    <property type="evidence" value="ECO:0007669"/>
    <property type="project" value="UniProtKB-UniPathway"/>
</dbReference>
<comment type="caution">
    <text evidence="16">The sequence shown here is derived from an EMBL/GenBank/DDBJ whole genome shotgun (WGS) entry which is preliminary data.</text>
</comment>
<dbReference type="Pfam" id="PF13183">
    <property type="entry name" value="Fer4_8"/>
    <property type="match status" value="1"/>
</dbReference>
<gene>
    <name evidence="16" type="ORF">DI628_06850</name>
</gene>
<keyword evidence="4 13" id="KW-0004">4Fe-4S</keyword>
<dbReference type="PROSITE" id="PS00198">
    <property type="entry name" value="4FE4S_FER_1"/>
    <property type="match status" value="1"/>
</dbReference>
<keyword evidence="8" id="KW-0560">Oxidoreductase</keyword>
<keyword evidence="10 13" id="KW-0411">Iron-sulfur</keyword>
<dbReference type="InterPro" id="IPR017896">
    <property type="entry name" value="4Fe4S_Fe-S-bd"/>
</dbReference>
<dbReference type="GO" id="GO:0051539">
    <property type="term" value="F:4 iron, 4 sulfur cluster binding"/>
    <property type="evidence" value="ECO:0007669"/>
    <property type="project" value="UniProtKB-KW"/>
</dbReference>
<evidence type="ECO:0000256" key="3">
    <source>
        <dbReference type="ARBA" id="ARBA00011294"/>
    </source>
</evidence>
<dbReference type="EMBL" id="VAFM01000002">
    <property type="protein sequence ID" value="TKW60615.1"/>
    <property type="molecule type" value="Genomic_DNA"/>
</dbReference>
<evidence type="ECO:0000256" key="9">
    <source>
        <dbReference type="ARBA" id="ARBA00023004"/>
    </source>
</evidence>
<dbReference type="SUPFAM" id="SSF54292">
    <property type="entry name" value="2Fe-2S ferredoxin-like"/>
    <property type="match status" value="1"/>
</dbReference>
<proteinExistence type="inferred from homology"/>
<dbReference type="PROSITE" id="PS51085">
    <property type="entry name" value="2FE2S_FER_2"/>
    <property type="match status" value="1"/>
</dbReference>
<dbReference type="Gene3D" id="1.10.1060.10">
    <property type="entry name" value="Alpha-helical ferredoxin"/>
    <property type="match status" value="1"/>
</dbReference>
<dbReference type="InterPro" id="IPR004489">
    <property type="entry name" value="Succ_DH/fum_Rdtase_Fe-S"/>
</dbReference>
<name>A0A6N4QZ47_BLAVI</name>
<dbReference type="GO" id="GO:0008177">
    <property type="term" value="F:succinate dehydrogenase (quinone) activity"/>
    <property type="evidence" value="ECO:0007669"/>
    <property type="project" value="UniProtKB-EC"/>
</dbReference>
<comment type="subunit">
    <text evidence="12">Part of an enzyme complex containing three subunits: a flavoprotein (frdA), an iron-sulfur protein (frdB), and diheme cytochrome b (frdC).</text>
</comment>
<feature type="domain" description="4Fe-4S ferredoxin-type" evidence="15">
    <location>
        <begin position="207"/>
        <end position="237"/>
    </location>
</feature>
<evidence type="ECO:0000256" key="6">
    <source>
        <dbReference type="ARBA" id="ARBA00022714"/>
    </source>
</evidence>
<dbReference type="InterPro" id="IPR025192">
    <property type="entry name" value="Succ_DH/fum_Rdtase_N"/>
</dbReference>
<reference evidence="16 17" key="1">
    <citation type="journal article" date="2017" name="Nat. Commun.">
        <title>In situ click chemistry generation of cyclooxygenase-2 inhibitors.</title>
        <authorList>
            <person name="Bhardwaj A."/>
            <person name="Kaur J."/>
            <person name="Wuest M."/>
            <person name="Wuest F."/>
        </authorList>
    </citation>
    <scope>NUCLEOTIDE SEQUENCE [LARGE SCALE GENOMIC DNA]</scope>
    <source>
        <strain evidence="16">S2_018_000_R2_106</strain>
    </source>
</reference>
<evidence type="ECO:0000256" key="8">
    <source>
        <dbReference type="ARBA" id="ARBA00023002"/>
    </source>
</evidence>
<dbReference type="GO" id="GO:0046872">
    <property type="term" value="F:metal ion binding"/>
    <property type="evidence" value="ECO:0007669"/>
    <property type="project" value="UniProtKB-KW"/>
</dbReference>
<dbReference type="InterPro" id="IPR012675">
    <property type="entry name" value="Beta-grasp_dom_sf"/>
</dbReference>
<dbReference type="Pfam" id="PF13085">
    <property type="entry name" value="Fer2_3"/>
    <property type="match status" value="1"/>
</dbReference>
<dbReference type="InterPro" id="IPR050573">
    <property type="entry name" value="SDH/FRD_Iron-Sulfur"/>
</dbReference>
<keyword evidence="9 13" id="KW-0408">Iron</keyword>
<evidence type="ECO:0000259" key="14">
    <source>
        <dbReference type="PROSITE" id="PS51085"/>
    </source>
</evidence>
<organism evidence="16 17">
    <name type="scientific">Blastochloris viridis</name>
    <name type="common">Rhodopseudomonas viridis</name>
    <dbReference type="NCBI Taxonomy" id="1079"/>
    <lineage>
        <taxon>Bacteria</taxon>
        <taxon>Pseudomonadati</taxon>
        <taxon>Pseudomonadota</taxon>
        <taxon>Alphaproteobacteria</taxon>
        <taxon>Hyphomicrobiales</taxon>
        <taxon>Blastochloridaceae</taxon>
        <taxon>Blastochloris</taxon>
    </lineage>
</organism>
<comment type="catalytic activity">
    <reaction evidence="13">
        <text>a menaquinone + succinate = a menaquinol + fumarate</text>
        <dbReference type="Rhea" id="RHEA:27834"/>
        <dbReference type="Rhea" id="RHEA-COMP:9537"/>
        <dbReference type="Rhea" id="RHEA-COMP:9539"/>
        <dbReference type="ChEBI" id="CHEBI:16374"/>
        <dbReference type="ChEBI" id="CHEBI:18151"/>
        <dbReference type="ChEBI" id="CHEBI:29806"/>
        <dbReference type="ChEBI" id="CHEBI:30031"/>
        <dbReference type="EC" id="1.3.5.1"/>
    </reaction>
</comment>
<evidence type="ECO:0000256" key="2">
    <source>
        <dbReference type="ARBA" id="ARBA00009433"/>
    </source>
</evidence>
<dbReference type="NCBIfam" id="TIGR00384">
    <property type="entry name" value="dhsB"/>
    <property type="match status" value="1"/>
</dbReference>
<dbReference type="GO" id="GO:0022904">
    <property type="term" value="P:respiratory electron transport chain"/>
    <property type="evidence" value="ECO:0007669"/>
    <property type="project" value="TreeGrafter"/>
</dbReference>
<dbReference type="UniPathway" id="UPA00223">
    <property type="reaction ID" value="UER01005"/>
</dbReference>
<dbReference type="Proteomes" id="UP000320948">
    <property type="component" value="Unassembled WGS sequence"/>
</dbReference>
<comment type="cofactor">
    <cofactor evidence="13">
        <name>[3Fe-4S] cluster</name>
        <dbReference type="ChEBI" id="CHEBI:21137"/>
    </cofactor>
    <text evidence="13">Binds 1 [3Fe-4S] cluster.</text>
</comment>
<dbReference type="NCBIfam" id="NF004616">
    <property type="entry name" value="PRK05950.1"/>
    <property type="match status" value="1"/>
</dbReference>
<dbReference type="InterPro" id="IPR009051">
    <property type="entry name" value="Helical_ferredxn"/>
</dbReference>
<dbReference type="PANTHER" id="PTHR11921:SF29">
    <property type="entry name" value="SUCCINATE DEHYDROGENASE [UBIQUINONE] IRON-SULFUR SUBUNIT, MITOCHONDRIAL"/>
    <property type="match status" value="1"/>
</dbReference>
<dbReference type="PANTHER" id="PTHR11921">
    <property type="entry name" value="SUCCINATE DEHYDROGENASE IRON-SULFUR PROTEIN"/>
    <property type="match status" value="1"/>
</dbReference>
<dbReference type="Gene3D" id="3.10.20.30">
    <property type="match status" value="1"/>
</dbReference>
<dbReference type="FunFam" id="1.10.1060.10:FF:000003">
    <property type="entry name" value="Succinate dehydrogenase iron-sulfur subunit"/>
    <property type="match status" value="1"/>
</dbReference>
<dbReference type="CDD" id="cd00207">
    <property type="entry name" value="fer2"/>
    <property type="match status" value="1"/>
</dbReference>
<evidence type="ECO:0000259" key="15">
    <source>
        <dbReference type="PROSITE" id="PS51379"/>
    </source>
</evidence>
<dbReference type="GO" id="GO:0051537">
    <property type="term" value="F:2 iron, 2 sulfur cluster binding"/>
    <property type="evidence" value="ECO:0007669"/>
    <property type="project" value="UniProtKB-KW"/>
</dbReference>
<dbReference type="EC" id="1.3.5.1" evidence="13"/>
<evidence type="ECO:0000256" key="4">
    <source>
        <dbReference type="ARBA" id="ARBA00022485"/>
    </source>
</evidence>
<dbReference type="InterPro" id="IPR001041">
    <property type="entry name" value="2Fe-2S_ferredoxin-type"/>
</dbReference>
<accession>A0A6N4QZ47</accession>
<keyword evidence="7 13" id="KW-0479">Metal-binding</keyword>
<dbReference type="SUPFAM" id="SSF46548">
    <property type="entry name" value="alpha-helical ferredoxin"/>
    <property type="match status" value="1"/>
</dbReference>
<comment type="pathway">
    <text evidence="1">Carbohydrate metabolism; tricarboxylic acid cycle; fumarate from succinate (bacterial route): step 1/1.</text>
</comment>
<evidence type="ECO:0000256" key="10">
    <source>
        <dbReference type="ARBA" id="ARBA00023014"/>
    </source>
</evidence>
<keyword evidence="5" id="KW-0816">Tricarboxylic acid cycle</keyword>
<dbReference type="GO" id="GO:0051538">
    <property type="term" value="F:3 iron, 4 sulfur cluster binding"/>
    <property type="evidence" value="ECO:0007669"/>
    <property type="project" value="UniProtKB-KW"/>
</dbReference>
<keyword evidence="11 13" id="KW-0003">3Fe-4S</keyword>
<evidence type="ECO:0000256" key="11">
    <source>
        <dbReference type="ARBA" id="ARBA00023291"/>
    </source>
</evidence>
<dbReference type="InterPro" id="IPR017900">
    <property type="entry name" value="4Fe4S_Fe_S_CS"/>
</dbReference>
<comment type="cofactor">
    <cofactor evidence="13">
        <name>[2Fe-2S] cluster</name>
        <dbReference type="ChEBI" id="CHEBI:190135"/>
    </cofactor>
    <text evidence="13">Binds 1 [2Fe-2S] cluster.</text>
</comment>